<comment type="cofactor">
    <cofactor evidence="1 6">
        <name>heme</name>
        <dbReference type="ChEBI" id="CHEBI:30413"/>
    </cofactor>
</comment>
<protein>
    <submittedName>
        <fullName evidence="9">Cytochrome P450 monooxygenase aflV</fullName>
    </submittedName>
</protein>
<dbReference type="GO" id="GO:0004497">
    <property type="term" value="F:monooxygenase activity"/>
    <property type="evidence" value="ECO:0007669"/>
    <property type="project" value="UniProtKB-KW"/>
</dbReference>
<keyword evidence="4 7" id="KW-0560">Oxidoreductase</keyword>
<dbReference type="PRINTS" id="PR00385">
    <property type="entry name" value="P450"/>
</dbReference>
<dbReference type="PANTHER" id="PTHR24305">
    <property type="entry name" value="CYTOCHROME P450"/>
    <property type="match status" value="1"/>
</dbReference>
<evidence type="ECO:0000313" key="10">
    <source>
        <dbReference type="Proteomes" id="UP001175001"/>
    </source>
</evidence>
<evidence type="ECO:0000256" key="1">
    <source>
        <dbReference type="ARBA" id="ARBA00001971"/>
    </source>
</evidence>
<sequence length="526" mass="59277">MITRVFLALLFACGAWVLQVRHDQSIRDDDFERKETQPKAYNRAKQKVLIKGLTGPLRKIPGPWYTRFTNLPLKWATMTGRRNYFIDDLHRHYGDVVRIAPGEIAFNSPELFREVHRHGRGFRKAGWYRKFTGYMEANDEDCALFAMLDPRPHGQRRKVYARAFSKTEIRKHWEDEIREKIEFAVERMSDDAGVDARGEVDVMKWWVLMASDVSSKITFGESFDNLHVGKKNDYIVALEANAKAAGISAEMPILKYIPIPALRKLFSAQQSTLDWAAKTVDNSRKTGSAGVGNIFTSIFAEAEKEGGGSCNLSDMVLTREARSFIIAGSDTTAVTLTFLVWCVLARPQLHAALLEELRREKESCGGVDARFASDRLEQLPLLNAIIHETLRLYGAAPGSLPRKTPPGGATVGGMYIPDTAVLSTQSWSLHRHPGIWDRPDEFDATRWLKEGGMSDEAKAAYNPFGGGARVCIGQHIAEMELRCAVATFFWRYPKARLAPSTTDESMRPVYFFIINPQAHECRVLLS</sequence>
<feature type="chain" id="PRO_5041445303" evidence="8">
    <location>
        <begin position="18"/>
        <end position="526"/>
    </location>
</feature>
<keyword evidence="6 7" id="KW-0349">Heme</keyword>
<keyword evidence="7 9" id="KW-0503">Monooxygenase</keyword>
<dbReference type="Proteomes" id="UP001175001">
    <property type="component" value="Unassembled WGS sequence"/>
</dbReference>
<dbReference type="GO" id="GO:0016705">
    <property type="term" value="F:oxidoreductase activity, acting on paired donors, with incorporation or reduction of molecular oxygen"/>
    <property type="evidence" value="ECO:0007669"/>
    <property type="project" value="InterPro"/>
</dbReference>
<evidence type="ECO:0000256" key="3">
    <source>
        <dbReference type="ARBA" id="ARBA00022723"/>
    </source>
</evidence>
<dbReference type="SUPFAM" id="SSF48264">
    <property type="entry name" value="Cytochrome P450"/>
    <property type="match status" value="1"/>
</dbReference>
<evidence type="ECO:0000313" key="9">
    <source>
        <dbReference type="EMBL" id="KAK0658876.1"/>
    </source>
</evidence>
<dbReference type="GO" id="GO:0005506">
    <property type="term" value="F:iron ion binding"/>
    <property type="evidence" value="ECO:0007669"/>
    <property type="project" value="InterPro"/>
</dbReference>
<dbReference type="InterPro" id="IPR036396">
    <property type="entry name" value="Cyt_P450_sf"/>
</dbReference>
<dbReference type="InterPro" id="IPR017972">
    <property type="entry name" value="Cyt_P450_CS"/>
</dbReference>
<gene>
    <name evidence="9" type="primary">aflV_0</name>
    <name evidence="9" type="ORF">DIS24_g4509</name>
</gene>
<proteinExistence type="inferred from homology"/>
<evidence type="ECO:0000256" key="7">
    <source>
        <dbReference type="RuleBase" id="RU000461"/>
    </source>
</evidence>
<dbReference type="InterPro" id="IPR001128">
    <property type="entry name" value="Cyt_P450"/>
</dbReference>
<accession>A0AA39YUH0</accession>
<keyword evidence="8" id="KW-0732">Signal</keyword>
<feature type="binding site" description="axial binding residue" evidence="6">
    <location>
        <position position="471"/>
    </location>
    <ligand>
        <name>heme</name>
        <dbReference type="ChEBI" id="CHEBI:30413"/>
    </ligand>
    <ligandPart>
        <name>Fe</name>
        <dbReference type="ChEBI" id="CHEBI:18248"/>
    </ligandPart>
</feature>
<comment type="caution">
    <text evidence="9">The sequence shown here is derived from an EMBL/GenBank/DDBJ whole genome shotgun (WGS) entry which is preliminary data.</text>
</comment>
<evidence type="ECO:0000256" key="5">
    <source>
        <dbReference type="ARBA" id="ARBA00023004"/>
    </source>
</evidence>
<dbReference type="Gene3D" id="1.10.630.10">
    <property type="entry name" value="Cytochrome P450"/>
    <property type="match status" value="1"/>
</dbReference>
<feature type="signal peptide" evidence="8">
    <location>
        <begin position="1"/>
        <end position="17"/>
    </location>
</feature>
<name>A0AA39YUH0_9PEZI</name>
<dbReference type="InterPro" id="IPR002401">
    <property type="entry name" value="Cyt_P450_E_grp-I"/>
</dbReference>
<evidence type="ECO:0000256" key="4">
    <source>
        <dbReference type="ARBA" id="ARBA00023002"/>
    </source>
</evidence>
<dbReference type="GO" id="GO:0020037">
    <property type="term" value="F:heme binding"/>
    <property type="evidence" value="ECO:0007669"/>
    <property type="project" value="InterPro"/>
</dbReference>
<organism evidence="9 10">
    <name type="scientific">Lasiodiplodia hormozganensis</name>
    <dbReference type="NCBI Taxonomy" id="869390"/>
    <lineage>
        <taxon>Eukaryota</taxon>
        <taxon>Fungi</taxon>
        <taxon>Dikarya</taxon>
        <taxon>Ascomycota</taxon>
        <taxon>Pezizomycotina</taxon>
        <taxon>Dothideomycetes</taxon>
        <taxon>Dothideomycetes incertae sedis</taxon>
        <taxon>Botryosphaeriales</taxon>
        <taxon>Botryosphaeriaceae</taxon>
        <taxon>Lasiodiplodia</taxon>
    </lineage>
</organism>
<dbReference type="PRINTS" id="PR00463">
    <property type="entry name" value="EP450I"/>
</dbReference>
<keyword evidence="10" id="KW-1185">Reference proteome</keyword>
<dbReference type="InterPro" id="IPR050121">
    <property type="entry name" value="Cytochrome_P450_monoxygenase"/>
</dbReference>
<evidence type="ECO:0000256" key="8">
    <source>
        <dbReference type="SAM" id="SignalP"/>
    </source>
</evidence>
<dbReference type="Pfam" id="PF00067">
    <property type="entry name" value="p450"/>
    <property type="match status" value="1"/>
</dbReference>
<dbReference type="AlphaFoldDB" id="A0AA39YUH0"/>
<keyword evidence="5 6" id="KW-0408">Iron</keyword>
<evidence type="ECO:0000256" key="2">
    <source>
        <dbReference type="ARBA" id="ARBA00010617"/>
    </source>
</evidence>
<reference evidence="9" key="1">
    <citation type="submission" date="2023-06" db="EMBL/GenBank/DDBJ databases">
        <title>Multi-omics analyses reveal the molecular pathogenesis toolkit of Lasiodiplodia hormozganensis, a cross-kingdom pathogen.</title>
        <authorList>
            <person name="Felix C."/>
            <person name="Meneses R."/>
            <person name="Goncalves M.F.M."/>
            <person name="Tilleman L."/>
            <person name="Duarte A.S."/>
            <person name="Jorrin-Novo J.V."/>
            <person name="Van De Peer Y."/>
            <person name="Deforce D."/>
            <person name="Van Nieuwerburgh F."/>
            <person name="Esteves A.C."/>
            <person name="Alves A."/>
        </authorList>
    </citation>
    <scope>NUCLEOTIDE SEQUENCE</scope>
    <source>
        <strain evidence="9">CBS 339.90</strain>
    </source>
</reference>
<dbReference type="PROSITE" id="PS00086">
    <property type="entry name" value="CYTOCHROME_P450"/>
    <property type="match status" value="1"/>
</dbReference>
<comment type="similarity">
    <text evidence="2 7">Belongs to the cytochrome P450 family.</text>
</comment>
<dbReference type="EMBL" id="JAUJDW010000016">
    <property type="protein sequence ID" value="KAK0658876.1"/>
    <property type="molecule type" value="Genomic_DNA"/>
</dbReference>
<evidence type="ECO:0000256" key="6">
    <source>
        <dbReference type="PIRSR" id="PIRSR602401-1"/>
    </source>
</evidence>
<dbReference type="PANTHER" id="PTHR24305:SF96">
    <property type="entry name" value="CYTOCHROME P450 MONOOXYGENASE STCB-RELATED"/>
    <property type="match status" value="1"/>
</dbReference>
<keyword evidence="3 6" id="KW-0479">Metal-binding</keyword>
<dbReference type="CDD" id="cd11059">
    <property type="entry name" value="CYP_fungal"/>
    <property type="match status" value="1"/>
</dbReference>